<dbReference type="InterPro" id="IPR036390">
    <property type="entry name" value="WH_DNA-bd_sf"/>
</dbReference>
<keyword evidence="2" id="KW-1185">Reference proteome</keyword>
<dbReference type="InterPro" id="IPR036388">
    <property type="entry name" value="WH-like_DNA-bd_sf"/>
</dbReference>
<reference evidence="1 2" key="1">
    <citation type="journal article" date="2019" name="Int. J. Syst. Evol. Microbiol.">
        <title>The Global Catalogue of Microorganisms (GCM) 10K type strain sequencing project: providing services to taxonomists for standard genome sequencing and annotation.</title>
        <authorList>
            <consortium name="The Broad Institute Genomics Platform"/>
            <consortium name="The Broad Institute Genome Sequencing Center for Infectious Disease"/>
            <person name="Wu L."/>
            <person name="Ma J."/>
        </authorList>
    </citation>
    <scope>NUCLEOTIDE SEQUENCE [LARGE SCALE GENOMIC DNA]</scope>
    <source>
        <strain evidence="1 2">JCM 3272</strain>
    </source>
</reference>
<proteinExistence type="predicted"/>
<dbReference type="EMBL" id="BAAARV010000025">
    <property type="protein sequence ID" value="GAA2347784.1"/>
    <property type="molecule type" value="Genomic_DNA"/>
</dbReference>
<name>A0ABN3GB25_9ACTN</name>
<protein>
    <recommendedName>
        <fullName evidence="3">PadR family transcriptional regulator</fullName>
    </recommendedName>
</protein>
<comment type="caution">
    <text evidence="1">The sequence shown here is derived from an EMBL/GenBank/DDBJ whole genome shotgun (WGS) entry which is preliminary data.</text>
</comment>
<evidence type="ECO:0000313" key="2">
    <source>
        <dbReference type="Proteomes" id="UP001501444"/>
    </source>
</evidence>
<dbReference type="Proteomes" id="UP001501444">
    <property type="component" value="Unassembled WGS sequence"/>
</dbReference>
<sequence length="171" mass="18128">MPVPSLSLAEWIVLSLVDEAPAHGFAIAALTAEDGDVGRAWHVPRPIVYRAADRLTAAGLLVVTETTAGHRGPQRSILTATEAGAAAVAVWLARPVGHVRDLRSEFLVKLALLSRRGRALDALVAAQREVLAPLEPALARRRAEATGFAAILAAWRHENARAALSFLDGLA</sequence>
<dbReference type="Gene3D" id="1.10.10.10">
    <property type="entry name" value="Winged helix-like DNA-binding domain superfamily/Winged helix DNA-binding domain"/>
    <property type="match status" value="1"/>
</dbReference>
<dbReference type="RefSeq" id="WP_344613534.1">
    <property type="nucleotide sequence ID" value="NZ_BAAARV010000025.1"/>
</dbReference>
<accession>A0ABN3GB25</accession>
<dbReference type="SUPFAM" id="SSF46785">
    <property type="entry name" value="Winged helix' DNA-binding domain"/>
    <property type="match status" value="1"/>
</dbReference>
<evidence type="ECO:0000313" key="1">
    <source>
        <dbReference type="EMBL" id="GAA2347784.1"/>
    </source>
</evidence>
<gene>
    <name evidence="1" type="ORF">GCM10010170_035870</name>
</gene>
<organism evidence="1 2">
    <name type="scientific">Dactylosporangium salmoneum</name>
    <dbReference type="NCBI Taxonomy" id="53361"/>
    <lineage>
        <taxon>Bacteria</taxon>
        <taxon>Bacillati</taxon>
        <taxon>Actinomycetota</taxon>
        <taxon>Actinomycetes</taxon>
        <taxon>Micromonosporales</taxon>
        <taxon>Micromonosporaceae</taxon>
        <taxon>Dactylosporangium</taxon>
    </lineage>
</organism>
<evidence type="ECO:0008006" key="3">
    <source>
        <dbReference type="Google" id="ProtNLM"/>
    </source>
</evidence>